<comment type="caution">
    <text evidence="1">The sequence shown here is derived from an EMBL/GenBank/DDBJ whole genome shotgun (WGS) entry which is preliminary data.</text>
</comment>
<accession>A0A8S3D3D0</accession>
<dbReference type="EMBL" id="CAJOBI010186227">
    <property type="protein sequence ID" value="CAF4945032.1"/>
    <property type="molecule type" value="Genomic_DNA"/>
</dbReference>
<sequence length="56" mass="6427">CGLLLSADDLESKWDSFKITWGPNSFNPEYFVKQPRTIAEAKQNNYQQVSDQCEGE</sequence>
<evidence type="ECO:0000313" key="1">
    <source>
        <dbReference type="EMBL" id="CAF4945032.1"/>
    </source>
</evidence>
<dbReference type="Proteomes" id="UP000676336">
    <property type="component" value="Unassembled WGS sequence"/>
</dbReference>
<proteinExistence type="predicted"/>
<organism evidence="1 2">
    <name type="scientific">Rotaria magnacalcarata</name>
    <dbReference type="NCBI Taxonomy" id="392030"/>
    <lineage>
        <taxon>Eukaryota</taxon>
        <taxon>Metazoa</taxon>
        <taxon>Spiralia</taxon>
        <taxon>Gnathifera</taxon>
        <taxon>Rotifera</taxon>
        <taxon>Eurotatoria</taxon>
        <taxon>Bdelloidea</taxon>
        <taxon>Philodinida</taxon>
        <taxon>Philodinidae</taxon>
        <taxon>Rotaria</taxon>
    </lineage>
</organism>
<dbReference type="AlphaFoldDB" id="A0A8S3D3D0"/>
<reference evidence="1" key="1">
    <citation type="submission" date="2021-02" db="EMBL/GenBank/DDBJ databases">
        <authorList>
            <person name="Nowell W R."/>
        </authorList>
    </citation>
    <scope>NUCLEOTIDE SEQUENCE</scope>
</reference>
<protein>
    <submittedName>
        <fullName evidence="1">Uncharacterized protein</fullName>
    </submittedName>
</protein>
<gene>
    <name evidence="1" type="ORF">SMN809_LOCUS53827</name>
</gene>
<feature type="non-terminal residue" evidence="1">
    <location>
        <position position="1"/>
    </location>
</feature>
<name>A0A8S3D3D0_9BILA</name>
<evidence type="ECO:0000313" key="2">
    <source>
        <dbReference type="Proteomes" id="UP000676336"/>
    </source>
</evidence>